<dbReference type="OrthoDB" id="70030at2759"/>
<feature type="region of interest" description="Disordered" evidence="1">
    <location>
        <begin position="1"/>
        <end position="78"/>
    </location>
</feature>
<dbReference type="KEGG" id="dgr:6569790"/>
<proteinExistence type="predicted"/>
<feature type="region of interest" description="Disordered" evidence="1">
    <location>
        <begin position="205"/>
        <end position="228"/>
    </location>
</feature>
<accession>B4JYR1</accession>
<dbReference type="InterPro" id="IPR052632">
    <property type="entry name" value="MICOS_subunit_Mic19"/>
</dbReference>
<feature type="compositionally biased region" description="Basic and acidic residues" evidence="1">
    <location>
        <begin position="1"/>
        <end position="10"/>
    </location>
</feature>
<dbReference type="GO" id="GO:0008053">
    <property type="term" value="P:mitochondrial fusion"/>
    <property type="evidence" value="ECO:0007669"/>
    <property type="project" value="EnsemblMetazoa"/>
</dbReference>
<dbReference type="GO" id="GO:0042407">
    <property type="term" value="P:cristae formation"/>
    <property type="evidence" value="ECO:0007669"/>
    <property type="project" value="EnsemblMetazoa"/>
</dbReference>
<dbReference type="InParanoid" id="B4JYR1"/>
<protein>
    <submittedName>
        <fullName evidence="2">GH14349</fullName>
    </submittedName>
</protein>
<dbReference type="HOGENOM" id="CLU_121103_0_0_1"/>
<keyword evidence="3" id="KW-1185">Reference proteome</keyword>
<name>B4JYR1_DROGR</name>
<dbReference type="GO" id="GO:0061617">
    <property type="term" value="C:MICOS complex"/>
    <property type="evidence" value="ECO:0007669"/>
    <property type="project" value="EnsemblMetazoa"/>
</dbReference>
<dbReference type="PROSITE" id="PS51808">
    <property type="entry name" value="CHCH"/>
    <property type="match status" value="1"/>
</dbReference>
<sequence length="228" mass="24706">MGAKQSREPRSVSMENPTPAGVLDISDDVVKRLKQGISQQARENAAVAEAAKPAPKPQPQSQPQPTKKAPVKESSPAHPTVVYQAATPIYVQGGGHTISAADVQRQMNQELQKNDEIWRQRQTQLEENLKKTNTIMESEYAKAVEGVHKRFVSTAAAHKTPPCGDLKSQLLACYRAHPGETLQCIQEVTQFKQCVDVHRIKKLDSEAEATKAPAASSSKAAVPVAKAG</sequence>
<dbReference type="EMBL" id="CH916377">
    <property type="protein sequence ID" value="EDV90823.1"/>
    <property type="molecule type" value="Genomic_DNA"/>
</dbReference>
<dbReference type="InterPro" id="IPR012471">
    <property type="entry name" value="DUF1690"/>
</dbReference>
<dbReference type="AlphaFoldDB" id="B4JYR1"/>
<dbReference type="FunCoup" id="B4JYR1">
    <property type="interactions" value="175"/>
</dbReference>
<dbReference type="eggNOG" id="KOG4083">
    <property type="taxonomic scope" value="Eukaryota"/>
</dbReference>
<organism evidence="3">
    <name type="scientific">Drosophila grimshawi</name>
    <name type="common">Hawaiian fruit fly</name>
    <name type="synonym">Idiomyia grimshawi</name>
    <dbReference type="NCBI Taxonomy" id="7222"/>
    <lineage>
        <taxon>Eukaryota</taxon>
        <taxon>Metazoa</taxon>
        <taxon>Ecdysozoa</taxon>
        <taxon>Arthropoda</taxon>
        <taxon>Hexapoda</taxon>
        <taxon>Insecta</taxon>
        <taxon>Pterygota</taxon>
        <taxon>Neoptera</taxon>
        <taxon>Endopterygota</taxon>
        <taxon>Diptera</taxon>
        <taxon>Brachycera</taxon>
        <taxon>Muscomorpha</taxon>
        <taxon>Ephydroidea</taxon>
        <taxon>Drosophilidae</taxon>
        <taxon>Drosophila</taxon>
        <taxon>Hawaiian Drosophila</taxon>
    </lineage>
</organism>
<dbReference type="PANTHER" id="PTHR21588:SF18">
    <property type="entry name" value="MICOS COMPLEX SUBUNIT MIC19"/>
    <property type="match status" value="1"/>
</dbReference>
<dbReference type="STRING" id="7222.B4JYR1"/>
<evidence type="ECO:0000313" key="3">
    <source>
        <dbReference type="Proteomes" id="UP000001070"/>
    </source>
</evidence>
<evidence type="ECO:0000256" key="1">
    <source>
        <dbReference type="SAM" id="MobiDB-lite"/>
    </source>
</evidence>
<dbReference type="PhylomeDB" id="B4JYR1"/>
<dbReference type="Pfam" id="PF07956">
    <property type="entry name" value="DUF1690"/>
    <property type="match status" value="1"/>
</dbReference>
<feature type="compositionally biased region" description="Low complexity" evidence="1">
    <location>
        <begin position="210"/>
        <end position="228"/>
    </location>
</feature>
<gene>
    <name evidence="2" type="primary">Dgri\GH14349</name>
    <name evidence="2" type="ORF">Dgri_GH14349</name>
</gene>
<dbReference type="OMA" id="DVQRQMN"/>
<evidence type="ECO:0000313" key="2">
    <source>
        <dbReference type="EMBL" id="EDV90823.1"/>
    </source>
</evidence>
<dbReference type="Proteomes" id="UP000001070">
    <property type="component" value="Unassembled WGS sequence"/>
</dbReference>
<dbReference type="PANTHER" id="PTHR21588">
    <property type="entry name" value="COILED-COIL-HELIX-COILED-COIL-HELIX DOMAIN CONTAINING 6"/>
    <property type="match status" value="1"/>
</dbReference>
<reference evidence="2 3" key="1">
    <citation type="journal article" date="2007" name="Nature">
        <title>Evolution of genes and genomes on the Drosophila phylogeny.</title>
        <authorList>
            <consortium name="Drosophila 12 Genomes Consortium"/>
            <person name="Clark A.G."/>
            <person name="Eisen M.B."/>
            <person name="Smith D.R."/>
            <person name="Bergman C.M."/>
            <person name="Oliver B."/>
            <person name="Markow T.A."/>
            <person name="Kaufman T.C."/>
            <person name="Kellis M."/>
            <person name="Gelbart W."/>
            <person name="Iyer V.N."/>
            <person name="Pollard D.A."/>
            <person name="Sackton T.B."/>
            <person name="Larracuente A.M."/>
            <person name="Singh N.D."/>
            <person name="Abad J.P."/>
            <person name="Abt D.N."/>
            <person name="Adryan B."/>
            <person name="Aguade M."/>
            <person name="Akashi H."/>
            <person name="Anderson W.W."/>
            <person name="Aquadro C.F."/>
            <person name="Ardell D.H."/>
            <person name="Arguello R."/>
            <person name="Artieri C.G."/>
            <person name="Barbash D.A."/>
            <person name="Barker D."/>
            <person name="Barsanti P."/>
            <person name="Batterham P."/>
            <person name="Batzoglou S."/>
            <person name="Begun D."/>
            <person name="Bhutkar A."/>
            <person name="Blanco E."/>
            <person name="Bosak S.A."/>
            <person name="Bradley R.K."/>
            <person name="Brand A.D."/>
            <person name="Brent M.R."/>
            <person name="Brooks A.N."/>
            <person name="Brown R.H."/>
            <person name="Butlin R.K."/>
            <person name="Caggese C."/>
            <person name="Calvi B.R."/>
            <person name="Bernardo de Carvalho A."/>
            <person name="Caspi A."/>
            <person name="Castrezana S."/>
            <person name="Celniker S.E."/>
            <person name="Chang J.L."/>
            <person name="Chapple C."/>
            <person name="Chatterji S."/>
            <person name="Chinwalla A."/>
            <person name="Civetta A."/>
            <person name="Clifton S.W."/>
            <person name="Comeron J.M."/>
            <person name="Costello J.C."/>
            <person name="Coyne J.A."/>
            <person name="Daub J."/>
            <person name="David R.G."/>
            <person name="Delcher A.L."/>
            <person name="Delehaunty K."/>
            <person name="Do C.B."/>
            <person name="Ebling H."/>
            <person name="Edwards K."/>
            <person name="Eickbush T."/>
            <person name="Evans J.D."/>
            <person name="Filipski A."/>
            <person name="Findeiss S."/>
            <person name="Freyhult E."/>
            <person name="Fulton L."/>
            <person name="Fulton R."/>
            <person name="Garcia A.C."/>
            <person name="Gardiner A."/>
            <person name="Garfield D.A."/>
            <person name="Garvin B.E."/>
            <person name="Gibson G."/>
            <person name="Gilbert D."/>
            <person name="Gnerre S."/>
            <person name="Godfrey J."/>
            <person name="Good R."/>
            <person name="Gotea V."/>
            <person name="Gravely B."/>
            <person name="Greenberg A.J."/>
            <person name="Griffiths-Jones S."/>
            <person name="Gross S."/>
            <person name="Guigo R."/>
            <person name="Gustafson E.A."/>
            <person name="Haerty W."/>
            <person name="Hahn M.W."/>
            <person name="Halligan D.L."/>
            <person name="Halpern A.L."/>
            <person name="Halter G.M."/>
            <person name="Han M.V."/>
            <person name="Heger A."/>
            <person name="Hillier L."/>
            <person name="Hinrichs A.S."/>
            <person name="Holmes I."/>
            <person name="Hoskins R.A."/>
            <person name="Hubisz M.J."/>
            <person name="Hultmark D."/>
            <person name="Huntley M.A."/>
            <person name="Jaffe D.B."/>
            <person name="Jagadeeshan S."/>
            <person name="Jeck W.R."/>
            <person name="Johnson J."/>
            <person name="Jones C.D."/>
            <person name="Jordan W.C."/>
            <person name="Karpen G.H."/>
            <person name="Kataoka E."/>
            <person name="Keightley P.D."/>
            <person name="Kheradpour P."/>
            <person name="Kirkness E.F."/>
            <person name="Koerich L.B."/>
            <person name="Kristiansen K."/>
            <person name="Kudrna D."/>
            <person name="Kulathinal R.J."/>
            <person name="Kumar S."/>
            <person name="Kwok R."/>
            <person name="Lander E."/>
            <person name="Langley C.H."/>
            <person name="Lapoint R."/>
            <person name="Lazzaro B.P."/>
            <person name="Lee S.J."/>
            <person name="Levesque L."/>
            <person name="Li R."/>
            <person name="Lin C.F."/>
            <person name="Lin M.F."/>
            <person name="Lindblad-Toh K."/>
            <person name="Llopart A."/>
            <person name="Long M."/>
            <person name="Low L."/>
            <person name="Lozovsky E."/>
            <person name="Lu J."/>
            <person name="Luo M."/>
            <person name="Machado C.A."/>
            <person name="Makalowski W."/>
            <person name="Marzo M."/>
            <person name="Matsuda M."/>
            <person name="Matzkin L."/>
            <person name="McAllister B."/>
            <person name="McBride C.S."/>
            <person name="McKernan B."/>
            <person name="McKernan K."/>
            <person name="Mendez-Lago M."/>
            <person name="Minx P."/>
            <person name="Mollenhauer M.U."/>
            <person name="Montooth K."/>
            <person name="Mount S.M."/>
            <person name="Mu X."/>
            <person name="Myers E."/>
            <person name="Negre B."/>
            <person name="Newfeld S."/>
            <person name="Nielsen R."/>
            <person name="Noor M.A."/>
            <person name="O'Grady P."/>
            <person name="Pachter L."/>
            <person name="Papaceit M."/>
            <person name="Parisi M.J."/>
            <person name="Parisi M."/>
            <person name="Parts L."/>
            <person name="Pedersen J.S."/>
            <person name="Pesole G."/>
            <person name="Phillippy A.M."/>
            <person name="Ponting C.P."/>
            <person name="Pop M."/>
            <person name="Porcelli D."/>
            <person name="Powell J.R."/>
            <person name="Prohaska S."/>
            <person name="Pruitt K."/>
            <person name="Puig M."/>
            <person name="Quesneville H."/>
            <person name="Ram K.R."/>
            <person name="Rand D."/>
            <person name="Rasmussen M.D."/>
            <person name="Reed L.K."/>
            <person name="Reenan R."/>
            <person name="Reily A."/>
            <person name="Remington K.A."/>
            <person name="Rieger T.T."/>
            <person name="Ritchie M.G."/>
            <person name="Robin C."/>
            <person name="Rogers Y.H."/>
            <person name="Rohde C."/>
            <person name="Rozas J."/>
            <person name="Rubenfield M.J."/>
            <person name="Ruiz A."/>
            <person name="Russo S."/>
            <person name="Salzberg S.L."/>
            <person name="Sanchez-Gracia A."/>
            <person name="Saranga D.J."/>
            <person name="Sato H."/>
            <person name="Schaeffer S.W."/>
            <person name="Schatz M.C."/>
            <person name="Schlenke T."/>
            <person name="Schwartz R."/>
            <person name="Segarra C."/>
            <person name="Singh R.S."/>
            <person name="Sirot L."/>
            <person name="Sirota M."/>
            <person name="Sisneros N.B."/>
            <person name="Smith C.D."/>
            <person name="Smith T.F."/>
            <person name="Spieth J."/>
            <person name="Stage D.E."/>
            <person name="Stark A."/>
            <person name="Stephan W."/>
            <person name="Strausberg R.L."/>
            <person name="Strempel S."/>
            <person name="Sturgill D."/>
            <person name="Sutton G."/>
            <person name="Sutton G.G."/>
            <person name="Tao W."/>
            <person name="Teichmann S."/>
            <person name="Tobari Y.N."/>
            <person name="Tomimura Y."/>
            <person name="Tsolas J.M."/>
            <person name="Valente V.L."/>
            <person name="Venter E."/>
            <person name="Venter J.C."/>
            <person name="Vicario S."/>
            <person name="Vieira F.G."/>
            <person name="Vilella A.J."/>
            <person name="Villasante A."/>
            <person name="Walenz B."/>
            <person name="Wang J."/>
            <person name="Wasserman M."/>
            <person name="Watts T."/>
            <person name="Wilson D."/>
            <person name="Wilson R.K."/>
            <person name="Wing R.A."/>
            <person name="Wolfner M.F."/>
            <person name="Wong A."/>
            <person name="Wong G.K."/>
            <person name="Wu C.I."/>
            <person name="Wu G."/>
            <person name="Yamamoto D."/>
            <person name="Yang H.P."/>
            <person name="Yang S.P."/>
            <person name="Yorke J.A."/>
            <person name="Yoshida K."/>
            <person name="Zdobnov E."/>
            <person name="Zhang P."/>
            <person name="Zhang Y."/>
            <person name="Zimin A.V."/>
            <person name="Baldwin J."/>
            <person name="Abdouelleil A."/>
            <person name="Abdulkadir J."/>
            <person name="Abebe A."/>
            <person name="Abera B."/>
            <person name="Abreu J."/>
            <person name="Acer S.C."/>
            <person name="Aftuck L."/>
            <person name="Alexander A."/>
            <person name="An P."/>
            <person name="Anderson E."/>
            <person name="Anderson S."/>
            <person name="Arachi H."/>
            <person name="Azer M."/>
            <person name="Bachantsang P."/>
            <person name="Barry A."/>
            <person name="Bayul T."/>
            <person name="Berlin A."/>
            <person name="Bessette D."/>
            <person name="Bloom T."/>
            <person name="Blye J."/>
            <person name="Boguslavskiy L."/>
            <person name="Bonnet C."/>
            <person name="Boukhgalter B."/>
            <person name="Bourzgui I."/>
            <person name="Brown A."/>
            <person name="Cahill P."/>
            <person name="Channer S."/>
            <person name="Cheshatsang Y."/>
            <person name="Chuda L."/>
            <person name="Citroen M."/>
            <person name="Collymore A."/>
            <person name="Cooke P."/>
            <person name="Costello M."/>
            <person name="D'Aco K."/>
            <person name="Daza R."/>
            <person name="De Haan G."/>
            <person name="DeGray S."/>
            <person name="DeMaso C."/>
            <person name="Dhargay N."/>
            <person name="Dooley K."/>
            <person name="Dooley E."/>
            <person name="Doricent M."/>
            <person name="Dorje P."/>
            <person name="Dorjee K."/>
            <person name="Dupes A."/>
            <person name="Elong R."/>
            <person name="Falk J."/>
            <person name="Farina A."/>
            <person name="Faro S."/>
            <person name="Ferguson D."/>
            <person name="Fisher S."/>
            <person name="Foley C.D."/>
            <person name="Franke A."/>
            <person name="Friedrich D."/>
            <person name="Gadbois L."/>
            <person name="Gearin G."/>
            <person name="Gearin C.R."/>
            <person name="Giannoukos G."/>
            <person name="Goode T."/>
            <person name="Graham J."/>
            <person name="Grandbois E."/>
            <person name="Grewal S."/>
            <person name="Gyaltsen K."/>
            <person name="Hafez N."/>
            <person name="Hagos B."/>
            <person name="Hall J."/>
            <person name="Henson C."/>
            <person name="Hollinger A."/>
            <person name="Honan T."/>
            <person name="Huard M.D."/>
            <person name="Hughes L."/>
            <person name="Hurhula B."/>
            <person name="Husby M.E."/>
            <person name="Kamat A."/>
            <person name="Kanga B."/>
            <person name="Kashin S."/>
            <person name="Khazanovich D."/>
            <person name="Kisner P."/>
            <person name="Lance K."/>
            <person name="Lara M."/>
            <person name="Lee W."/>
            <person name="Lennon N."/>
            <person name="Letendre F."/>
            <person name="LeVine R."/>
            <person name="Lipovsky A."/>
            <person name="Liu X."/>
            <person name="Liu J."/>
            <person name="Liu S."/>
            <person name="Lokyitsang T."/>
            <person name="Lokyitsang Y."/>
            <person name="Lubonja R."/>
            <person name="Lui A."/>
            <person name="MacDonald P."/>
            <person name="Magnisalis V."/>
            <person name="Maru K."/>
            <person name="Matthews C."/>
            <person name="McCusker W."/>
            <person name="McDonough S."/>
            <person name="Mehta T."/>
            <person name="Meldrim J."/>
            <person name="Meneus L."/>
            <person name="Mihai O."/>
            <person name="Mihalev A."/>
            <person name="Mihova T."/>
            <person name="Mittelman R."/>
            <person name="Mlenga V."/>
            <person name="Montmayeur A."/>
            <person name="Mulrain L."/>
            <person name="Navidi A."/>
            <person name="Naylor J."/>
            <person name="Negash T."/>
            <person name="Nguyen T."/>
            <person name="Nguyen N."/>
            <person name="Nicol R."/>
            <person name="Norbu C."/>
            <person name="Norbu N."/>
            <person name="Novod N."/>
            <person name="O'Neill B."/>
            <person name="Osman S."/>
            <person name="Markiewicz E."/>
            <person name="Oyono O.L."/>
            <person name="Patti C."/>
            <person name="Phunkhang P."/>
            <person name="Pierre F."/>
            <person name="Priest M."/>
            <person name="Raghuraman S."/>
            <person name="Rege F."/>
            <person name="Reyes R."/>
            <person name="Rise C."/>
            <person name="Rogov P."/>
            <person name="Ross K."/>
            <person name="Ryan E."/>
            <person name="Settipalli S."/>
            <person name="Shea T."/>
            <person name="Sherpa N."/>
            <person name="Shi L."/>
            <person name="Shih D."/>
            <person name="Sparrow T."/>
            <person name="Spaulding J."/>
            <person name="Stalker J."/>
            <person name="Stange-Thomann N."/>
            <person name="Stavropoulos S."/>
            <person name="Stone C."/>
            <person name="Strader C."/>
            <person name="Tesfaye S."/>
            <person name="Thomson T."/>
            <person name="Thoulutsang Y."/>
            <person name="Thoulutsang D."/>
            <person name="Topham K."/>
            <person name="Topping I."/>
            <person name="Tsamla T."/>
            <person name="Vassiliev H."/>
            <person name="Vo A."/>
            <person name="Wangchuk T."/>
            <person name="Wangdi T."/>
            <person name="Weiand M."/>
            <person name="Wilkinson J."/>
            <person name="Wilson A."/>
            <person name="Yadav S."/>
            <person name="Young G."/>
            <person name="Yu Q."/>
            <person name="Zembek L."/>
            <person name="Zhong D."/>
            <person name="Zimmer A."/>
            <person name="Zwirko Z."/>
            <person name="Jaffe D.B."/>
            <person name="Alvarez P."/>
            <person name="Brockman W."/>
            <person name="Butler J."/>
            <person name="Chin C."/>
            <person name="Gnerre S."/>
            <person name="Grabherr M."/>
            <person name="Kleber M."/>
            <person name="Mauceli E."/>
            <person name="MacCallum I."/>
        </authorList>
    </citation>
    <scope>NUCLEOTIDE SEQUENCE [LARGE SCALE GENOMIC DNA]</scope>
    <source>
        <strain evidence="3">Tucson 15287-2541.00</strain>
    </source>
</reference>